<protein>
    <submittedName>
        <fullName evidence="2">Uncharacterized protein</fullName>
    </submittedName>
</protein>
<proteinExistence type="predicted"/>
<name>A0A834THW5_9FABA</name>
<dbReference type="EMBL" id="JAAIUW010000008">
    <property type="protein sequence ID" value="KAF7821230.1"/>
    <property type="molecule type" value="Genomic_DNA"/>
</dbReference>
<feature type="region of interest" description="Disordered" evidence="1">
    <location>
        <begin position="28"/>
        <end position="47"/>
    </location>
</feature>
<dbReference type="Proteomes" id="UP000634136">
    <property type="component" value="Unassembled WGS sequence"/>
</dbReference>
<comment type="caution">
    <text evidence="2">The sequence shown here is derived from an EMBL/GenBank/DDBJ whole genome shotgun (WGS) entry which is preliminary data.</text>
</comment>
<accession>A0A834THW5</accession>
<gene>
    <name evidence="2" type="ORF">G2W53_026685</name>
</gene>
<evidence type="ECO:0000313" key="3">
    <source>
        <dbReference type="Proteomes" id="UP000634136"/>
    </source>
</evidence>
<sequence length="47" mass="5365">MPEINSDAPVTILQMTWRLLESTSISQNPSKALHVDEKAKTTYDKEF</sequence>
<dbReference type="AlphaFoldDB" id="A0A834THW5"/>
<keyword evidence="3" id="KW-1185">Reference proteome</keyword>
<organism evidence="2 3">
    <name type="scientific">Senna tora</name>
    <dbReference type="NCBI Taxonomy" id="362788"/>
    <lineage>
        <taxon>Eukaryota</taxon>
        <taxon>Viridiplantae</taxon>
        <taxon>Streptophyta</taxon>
        <taxon>Embryophyta</taxon>
        <taxon>Tracheophyta</taxon>
        <taxon>Spermatophyta</taxon>
        <taxon>Magnoliopsida</taxon>
        <taxon>eudicotyledons</taxon>
        <taxon>Gunneridae</taxon>
        <taxon>Pentapetalae</taxon>
        <taxon>rosids</taxon>
        <taxon>fabids</taxon>
        <taxon>Fabales</taxon>
        <taxon>Fabaceae</taxon>
        <taxon>Caesalpinioideae</taxon>
        <taxon>Cassia clade</taxon>
        <taxon>Senna</taxon>
    </lineage>
</organism>
<evidence type="ECO:0000313" key="2">
    <source>
        <dbReference type="EMBL" id="KAF7821230.1"/>
    </source>
</evidence>
<reference evidence="2" key="1">
    <citation type="submission" date="2020-09" db="EMBL/GenBank/DDBJ databases">
        <title>Genome-Enabled Discovery of Anthraquinone Biosynthesis in Senna tora.</title>
        <authorList>
            <person name="Kang S.-H."/>
            <person name="Pandey R.P."/>
            <person name="Lee C.-M."/>
            <person name="Sim J.-S."/>
            <person name="Jeong J.-T."/>
            <person name="Choi B.-S."/>
            <person name="Jung M."/>
            <person name="Ginzburg D."/>
            <person name="Zhao K."/>
            <person name="Won S.Y."/>
            <person name="Oh T.-J."/>
            <person name="Yu Y."/>
            <person name="Kim N.-H."/>
            <person name="Lee O.R."/>
            <person name="Lee T.-H."/>
            <person name="Bashyal P."/>
            <person name="Kim T.-S."/>
            <person name="Lee W.-H."/>
            <person name="Kawkins C."/>
            <person name="Kim C.-K."/>
            <person name="Kim J.S."/>
            <person name="Ahn B.O."/>
            <person name="Rhee S.Y."/>
            <person name="Sohng J.K."/>
        </authorList>
    </citation>
    <scope>NUCLEOTIDE SEQUENCE</scope>
    <source>
        <tissue evidence="2">Leaf</tissue>
    </source>
</reference>
<feature type="compositionally biased region" description="Basic and acidic residues" evidence="1">
    <location>
        <begin position="33"/>
        <end position="47"/>
    </location>
</feature>
<evidence type="ECO:0000256" key="1">
    <source>
        <dbReference type="SAM" id="MobiDB-lite"/>
    </source>
</evidence>